<sequence length="86" mass="9286">MGYYDLCNRNVGQVVRVREKCGRVHVGRITRVSRSHVFINPVSPSGPRGFGYGPYGYRPFGFGFGAGLAIGFGAIAALAVVGAFFW</sequence>
<gene>
    <name evidence="2" type="ORF">Q75_09135</name>
</gene>
<dbReference type="PATRIC" id="fig|1150625.3.peg.1935"/>
<dbReference type="STRING" id="1150625.Q75_09135"/>
<protein>
    <submittedName>
        <fullName evidence="2">Uncharacterized protein</fullName>
    </submittedName>
</protein>
<keyword evidence="1" id="KW-0812">Transmembrane</keyword>
<keyword evidence="3" id="KW-1185">Reference proteome</keyword>
<feature type="transmembrane region" description="Helical" evidence="1">
    <location>
        <begin position="60"/>
        <end position="85"/>
    </location>
</feature>
<dbReference type="EMBL" id="LDYG01000029">
    <property type="protein sequence ID" value="KUP06292.1"/>
    <property type="molecule type" value="Genomic_DNA"/>
</dbReference>
<name>A0A147K822_9BACI</name>
<evidence type="ECO:0000256" key="1">
    <source>
        <dbReference type="SAM" id="Phobius"/>
    </source>
</evidence>
<reference evidence="2 3" key="1">
    <citation type="journal article" date="2016" name="Front. Microbiol.">
        <title>Microevolution Analysis of Bacillus coahuilensis Unveils Differences in Phosphorus Acquisition Strategies and Their Regulation.</title>
        <authorList>
            <person name="Gomez-Lunar Z."/>
            <person name="Hernandez-Gonzalez I."/>
            <person name="Rodriguez-Torres M.D."/>
            <person name="Souza V."/>
            <person name="Olmedo-Alvarez G."/>
        </authorList>
    </citation>
    <scope>NUCLEOTIDE SEQUENCE [LARGE SCALE GENOMIC DNA]</scope>
    <source>
        <strain evidence="3">p1.1.43</strain>
    </source>
</reference>
<evidence type="ECO:0000313" key="2">
    <source>
        <dbReference type="EMBL" id="KUP06292.1"/>
    </source>
</evidence>
<comment type="caution">
    <text evidence="2">The sequence shown here is derived from an EMBL/GenBank/DDBJ whole genome shotgun (WGS) entry which is preliminary data.</text>
</comment>
<accession>A0A147K822</accession>
<dbReference type="OrthoDB" id="2991597at2"/>
<organism evidence="2 3">
    <name type="scientific">Bacillus coahuilensis p1.1.43</name>
    <dbReference type="NCBI Taxonomy" id="1150625"/>
    <lineage>
        <taxon>Bacteria</taxon>
        <taxon>Bacillati</taxon>
        <taxon>Bacillota</taxon>
        <taxon>Bacilli</taxon>
        <taxon>Bacillales</taxon>
        <taxon>Bacillaceae</taxon>
        <taxon>Bacillus</taxon>
    </lineage>
</organism>
<dbReference type="RefSeq" id="WP_010175952.1">
    <property type="nucleotide sequence ID" value="NZ_LDYG01000029.1"/>
</dbReference>
<keyword evidence="1" id="KW-0472">Membrane</keyword>
<keyword evidence="1" id="KW-1133">Transmembrane helix</keyword>
<dbReference type="Proteomes" id="UP000074108">
    <property type="component" value="Unassembled WGS sequence"/>
</dbReference>
<proteinExistence type="predicted"/>
<dbReference type="AlphaFoldDB" id="A0A147K822"/>
<evidence type="ECO:0000313" key="3">
    <source>
        <dbReference type="Proteomes" id="UP000074108"/>
    </source>
</evidence>